<comment type="caution">
    <text evidence="3">The sequence shown here is derived from an EMBL/GenBank/DDBJ whole genome shotgun (WGS) entry which is preliminary data.</text>
</comment>
<accession>A0A834XRI2</accession>
<evidence type="ECO:0008006" key="5">
    <source>
        <dbReference type="Google" id="ProtNLM"/>
    </source>
</evidence>
<dbReference type="EMBL" id="JACMRX010000003">
    <property type="protein sequence ID" value="KAF7992145.1"/>
    <property type="molecule type" value="Genomic_DNA"/>
</dbReference>
<evidence type="ECO:0000256" key="2">
    <source>
        <dbReference type="SAM" id="SignalP"/>
    </source>
</evidence>
<gene>
    <name evidence="3" type="ORF">HCN44_001470</name>
</gene>
<keyword evidence="1" id="KW-0175">Coiled coil</keyword>
<proteinExistence type="predicted"/>
<evidence type="ECO:0000256" key="1">
    <source>
        <dbReference type="SAM" id="Coils"/>
    </source>
</evidence>
<dbReference type="Proteomes" id="UP000639338">
    <property type="component" value="Unassembled WGS sequence"/>
</dbReference>
<evidence type="ECO:0000313" key="4">
    <source>
        <dbReference type="Proteomes" id="UP000639338"/>
    </source>
</evidence>
<feature type="chain" id="PRO_5032795265" description="Venom protein" evidence="2">
    <location>
        <begin position="21"/>
        <end position="214"/>
    </location>
</feature>
<feature type="coiled-coil region" evidence="1">
    <location>
        <begin position="72"/>
        <end position="132"/>
    </location>
</feature>
<dbReference type="AlphaFoldDB" id="A0A834XRI2"/>
<sequence length="214" mass="24794">MTRFFLIAFAITFAINYTQAAPLSEEKEKPLINPDKNVVCERLNDIFRRIPFINKRIIGRIFDKGLKGLQDLDESTLRLRNLNEILNETSDKLLFESNEIRKVIQNKKDTFLQEVKKNEQDLQNAMEVFKAKTKKVQPDIAHLTPAEISTVQMYSLENCPEVQLFIPIIDNIFAAYRHIDLETHNQDIRDFASRSKQIIAEGRKLVGITNDSDD</sequence>
<keyword evidence="4" id="KW-1185">Reference proteome</keyword>
<organism evidence="3 4">
    <name type="scientific">Aphidius gifuensis</name>
    <name type="common">Parasitoid wasp</name>
    <dbReference type="NCBI Taxonomy" id="684658"/>
    <lineage>
        <taxon>Eukaryota</taxon>
        <taxon>Metazoa</taxon>
        <taxon>Ecdysozoa</taxon>
        <taxon>Arthropoda</taxon>
        <taxon>Hexapoda</taxon>
        <taxon>Insecta</taxon>
        <taxon>Pterygota</taxon>
        <taxon>Neoptera</taxon>
        <taxon>Endopterygota</taxon>
        <taxon>Hymenoptera</taxon>
        <taxon>Apocrita</taxon>
        <taxon>Ichneumonoidea</taxon>
        <taxon>Braconidae</taxon>
        <taxon>Aphidiinae</taxon>
        <taxon>Aphidius</taxon>
    </lineage>
</organism>
<protein>
    <recommendedName>
        <fullName evidence="5">Venom protein</fullName>
    </recommendedName>
</protein>
<name>A0A834XRI2_APHGI</name>
<reference evidence="3 4" key="1">
    <citation type="submission" date="2020-08" db="EMBL/GenBank/DDBJ databases">
        <title>Aphidius gifuensis genome sequencing and assembly.</title>
        <authorList>
            <person name="Du Z."/>
        </authorList>
    </citation>
    <scope>NUCLEOTIDE SEQUENCE [LARGE SCALE GENOMIC DNA]</scope>
    <source>
        <strain evidence="3">YNYX2018</strain>
        <tissue evidence="3">Adults</tissue>
    </source>
</reference>
<keyword evidence="2" id="KW-0732">Signal</keyword>
<feature type="signal peptide" evidence="2">
    <location>
        <begin position="1"/>
        <end position="20"/>
    </location>
</feature>
<evidence type="ECO:0000313" key="3">
    <source>
        <dbReference type="EMBL" id="KAF7992145.1"/>
    </source>
</evidence>